<dbReference type="EMBL" id="BRZM01000022">
    <property type="protein sequence ID" value="GLD55665.1"/>
    <property type="molecule type" value="Genomic_DNA"/>
</dbReference>
<keyword evidence="5" id="KW-0915">Sodium</keyword>
<dbReference type="Gene3D" id="6.10.140.1330">
    <property type="match status" value="1"/>
</dbReference>
<keyword evidence="13" id="KW-1185">Reference proteome</keyword>
<dbReference type="PANTHER" id="PTHR10110:SF56">
    <property type="entry name" value="SODIUM_HYDROGEN EXCHANGER 5"/>
    <property type="match status" value="1"/>
</dbReference>
<evidence type="ECO:0000256" key="1">
    <source>
        <dbReference type="ARBA" id="ARBA00004141"/>
    </source>
</evidence>
<keyword evidence="6" id="KW-0406">Ion transport</keyword>
<reference evidence="12" key="1">
    <citation type="submission" date="2022-08" db="EMBL/GenBank/DDBJ databases">
        <title>Genome sequencing of akame (Lates japonicus).</title>
        <authorList>
            <person name="Hashiguchi Y."/>
            <person name="Takahashi H."/>
        </authorList>
    </citation>
    <scope>NUCLEOTIDE SEQUENCE</scope>
    <source>
        <strain evidence="12">Kochi</strain>
    </source>
</reference>
<organism evidence="12 13">
    <name type="scientific">Lates japonicus</name>
    <name type="common">Japanese lates</name>
    <dbReference type="NCBI Taxonomy" id="270547"/>
    <lineage>
        <taxon>Eukaryota</taxon>
        <taxon>Metazoa</taxon>
        <taxon>Chordata</taxon>
        <taxon>Craniata</taxon>
        <taxon>Vertebrata</taxon>
        <taxon>Euteleostomi</taxon>
        <taxon>Actinopterygii</taxon>
        <taxon>Neopterygii</taxon>
        <taxon>Teleostei</taxon>
        <taxon>Neoteleostei</taxon>
        <taxon>Acanthomorphata</taxon>
        <taxon>Carangaria</taxon>
        <taxon>Carangaria incertae sedis</taxon>
        <taxon>Centropomidae</taxon>
        <taxon>Lates</taxon>
    </lineage>
</organism>
<dbReference type="GO" id="GO:0015386">
    <property type="term" value="F:potassium:proton antiporter activity"/>
    <property type="evidence" value="ECO:0007669"/>
    <property type="project" value="TreeGrafter"/>
</dbReference>
<sequence>MLPLGLMLLLLTAAAAAAADPPGTVAPPLRGPGLGFFPPVSAQPPPLLPSQPGAEYGAPGVALARSAAEEPAGPGEEEEAGEHHHHGGGYRVVQWEWSYVQTPYIIAIWLLVGSVAKICLAVSAGPALFFLCCRPLWAMRVLHVTTSLHGNPEIHLVCSGGPGCRTCSAGFCLYAAKLLGVIDERVQADLMDFLLFGALISAVDPVAVLAVFEEVHVDDTLFIIVFGESL</sequence>
<keyword evidence="3 9" id="KW-0812">Transmembrane</keyword>
<dbReference type="GO" id="GO:0015385">
    <property type="term" value="F:sodium:proton antiporter activity"/>
    <property type="evidence" value="ECO:0007669"/>
    <property type="project" value="InterPro"/>
</dbReference>
<feature type="chain" id="PRO_5041959102" evidence="10">
    <location>
        <begin position="19"/>
        <end position="230"/>
    </location>
</feature>
<evidence type="ECO:0000256" key="10">
    <source>
        <dbReference type="SAM" id="SignalP"/>
    </source>
</evidence>
<evidence type="ECO:0000313" key="12">
    <source>
        <dbReference type="EMBL" id="GLD55665.1"/>
    </source>
</evidence>
<accession>A0AAD3R5H5</accession>
<comment type="subcellular location">
    <subcellularLocation>
        <location evidence="1">Membrane</location>
        <topology evidence="1">Multi-pass membrane protein</topology>
    </subcellularLocation>
</comment>
<keyword evidence="4 9" id="KW-1133">Transmembrane helix</keyword>
<gene>
    <name evidence="12" type="ORF">AKAME5_000810700</name>
</gene>
<evidence type="ECO:0000256" key="7">
    <source>
        <dbReference type="ARBA" id="ARBA00023136"/>
    </source>
</evidence>
<dbReference type="InterPro" id="IPR018422">
    <property type="entry name" value="Cation/H_exchanger_CPA1"/>
</dbReference>
<evidence type="ECO:0000256" key="5">
    <source>
        <dbReference type="ARBA" id="ARBA00023053"/>
    </source>
</evidence>
<evidence type="ECO:0000256" key="6">
    <source>
        <dbReference type="ARBA" id="ARBA00023065"/>
    </source>
</evidence>
<proteinExistence type="predicted"/>
<dbReference type="InterPro" id="IPR006153">
    <property type="entry name" value="Cation/H_exchanger_TM"/>
</dbReference>
<evidence type="ECO:0000256" key="9">
    <source>
        <dbReference type="SAM" id="Phobius"/>
    </source>
</evidence>
<keyword evidence="10" id="KW-0732">Signal</keyword>
<feature type="domain" description="Cation/H+ exchanger transmembrane" evidence="11">
    <location>
        <begin position="176"/>
        <end position="230"/>
    </location>
</feature>
<evidence type="ECO:0000313" key="13">
    <source>
        <dbReference type="Proteomes" id="UP001279410"/>
    </source>
</evidence>
<name>A0AAD3R5H5_LATJO</name>
<feature type="transmembrane region" description="Helical" evidence="9">
    <location>
        <begin position="193"/>
        <end position="212"/>
    </location>
</feature>
<protein>
    <submittedName>
        <fullName evidence="12">Sodium/hydrogen exchanger 5</fullName>
    </submittedName>
</protein>
<feature type="transmembrane region" description="Helical" evidence="9">
    <location>
        <begin position="104"/>
        <end position="131"/>
    </location>
</feature>
<evidence type="ECO:0000256" key="3">
    <source>
        <dbReference type="ARBA" id="ARBA00022692"/>
    </source>
</evidence>
<evidence type="ECO:0000259" key="11">
    <source>
        <dbReference type="Pfam" id="PF00999"/>
    </source>
</evidence>
<evidence type="ECO:0000256" key="2">
    <source>
        <dbReference type="ARBA" id="ARBA00022448"/>
    </source>
</evidence>
<keyword evidence="7 9" id="KW-0472">Membrane</keyword>
<dbReference type="PANTHER" id="PTHR10110">
    <property type="entry name" value="SODIUM/HYDROGEN EXCHANGER"/>
    <property type="match status" value="1"/>
</dbReference>
<keyword evidence="8" id="KW-0739">Sodium transport</keyword>
<feature type="non-terminal residue" evidence="12">
    <location>
        <position position="1"/>
    </location>
</feature>
<comment type="caution">
    <text evidence="12">The sequence shown here is derived from an EMBL/GenBank/DDBJ whole genome shotgun (WGS) entry which is preliminary data.</text>
</comment>
<dbReference type="Pfam" id="PF00999">
    <property type="entry name" value="Na_H_Exchanger"/>
    <property type="match status" value="1"/>
</dbReference>
<feature type="signal peptide" evidence="10">
    <location>
        <begin position="1"/>
        <end position="18"/>
    </location>
</feature>
<evidence type="ECO:0000256" key="8">
    <source>
        <dbReference type="ARBA" id="ARBA00023201"/>
    </source>
</evidence>
<dbReference type="GO" id="GO:0051453">
    <property type="term" value="P:regulation of intracellular pH"/>
    <property type="evidence" value="ECO:0007669"/>
    <property type="project" value="TreeGrafter"/>
</dbReference>
<dbReference type="GO" id="GO:0098719">
    <property type="term" value="P:sodium ion import across plasma membrane"/>
    <property type="evidence" value="ECO:0007669"/>
    <property type="project" value="TreeGrafter"/>
</dbReference>
<dbReference type="GO" id="GO:0005886">
    <property type="term" value="C:plasma membrane"/>
    <property type="evidence" value="ECO:0007669"/>
    <property type="project" value="TreeGrafter"/>
</dbReference>
<dbReference type="Proteomes" id="UP001279410">
    <property type="component" value="Unassembled WGS sequence"/>
</dbReference>
<evidence type="ECO:0000256" key="4">
    <source>
        <dbReference type="ARBA" id="ARBA00022989"/>
    </source>
</evidence>
<dbReference type="AlphaFoldDB" id="A0AAD3R5H5"/>
<keyword evidence="2" id="KW-0813">Transport</keyword>